<evidence type="ECO:0000259" key="1">
    <source>
        <dbReference type="PROSITE" id="PS51707"/>
    </source>
</evidence>
<name>A0A2T9X1Z3_9CREN</name>
<gene>
    <name evidence="2" type="primary">cyaB</name>
    <name evidence="2" type="ORF">DDW13_08720</name>
</gene>
<protein>
    <submittedName>
        <fullName evidence="2">Class IV adenylate cyclase</fullName>
    </submittedName>
</protein>
<dbReference type="Proteomes" id="UP000245638">
    <property type="component" value="Unassembled WGS sequence"/>
</dbReference>
<dbReference type="InterPro" id="IPR023577">
    <property type="entry name" value="CYTH_domain"/>
</dbReference>
<organism evidence="2 3">
    <name type="scientific">Acidianus hospitalis</name>
    <dbReference type="NCBI Taxonomy" id="563177"/>
    <lineage>
        <taxon>Archaea</taxon>
        <taxon>Thermoproteota</taxon>
        <taxon>Thermoprotei</taxon>
        <taxon>Sulfolobales</taxon>
        <taxon>Sulfolobaceae</taxon>
        <taxon>Acidianus</taxon>
    </lineage>
</organism>
<feature type="domain" description="CYTH" evidence="1">
    <location>
        <begin position="6"/>
        <end position="178"/>
    </location>
</feature>
<evidence type="ECO:0000313" key="2">
    <source>
        <dbReference type="EMBL" id="PVU74123.1"/>
    </source>
</evidence>
<comment type="caution">
    <text evidence="2">The sequence shown here is derived from an EMBL/GenBank/DDBJ whole genome shotgun (WGS) entry which is preliminary data.</text>
</comment>
<dbReference type="SUPFAM" id="SSF55154">
    <property type="entry name" value="CYTH-like phosphatases"/>
    <property type="match status" value="1"/>
</dbReference>
<dbReference type="CDD" id="cd07890">
    <property type="entry name" value="CYTH-like_AC_IV-like"/>
    <property type="match status" value="1"/>
</dbReference>
<sequence>MQMADIIEREVKLKLESPTLTELYDKLLNDGMQLIKKETEEDIYFNSEFRDFRKTDEALRIRKTDSGIEFTYKGPKIGKISKSREEITVNVNNADNLIKILEKLGFKPVYTVVKNRIFLKDGEFIICLDSVKDLGEFIEIVIPNSTEEKLIEYVNLFLKKYKIRATQIKKSYLELLVSKNEENHSNSN</sequence>
<dbReference type="Gene3D" id="2.40.320.10">
    <property type="entry name" value="Hypothetical Protein Pfu-838710-001"/>
    <property type="match status" value="1"/>
</dbReference>
<accession>A0A2T9X1Z3</accession>
<proteinExistence type="predicted"/>
<dbReference type="Pfam" id="PF01928">
    <property type="entry name" value="CYTH"/>
    <property type="match status" value="1"/>
</dbReference>
<reference evidence="2 3" key="1">
    <citation type="journal article" date="2015" name="Appl. Environ. Microbiol.">
        <title>Nanoarchaeota, Their Sulfolobales Host, and Nanoarchaeota Virus Distribution across Yellowstone National Park Hot Springs.</title>
        <authorList>
            <person name="Munson-McGee J.H."/>
            <person name="Field E.K."/>
            <person name="Bateson M."/>
            <person name="Rooney C."/>
            <person name="Stepanauskas R."/>
            <person name="Young M.J."/>
        </authorList>
    </citation>
    <scope>NUCLEOTIDE SEQUENCE [LARGE SCALE GENOMIC DNA]</scope>
    <source>
        <strain evidence="2">SCGC AC-742_N10</strain>
    </source>
</reference>
<dbReference type="SMART" id="SM01118">
    <property type="entry name" value="CYTH"/>
    <property type="match status" value="1"/>
</dbReference>
<dbReference type="PANTHER" id="PTHR21028:SF2">
    <property type="entry name" value="CYTH DOMAIN-CONTAINING PROTEIN"/>
    <property type="match status" value="1"/>
</dbReference>
<dbReference type="AlphaFoldDB" id="A0A2T9X1Z3"/>
<dbReference type="EMBL" id="QEFD01000233">
    <property type="protein sequence ID" value="PVU74123.1"/>
    <property type="molecule type" value="Genomic_DNA"/>
</dbReference>
<dbReference type="InterPro" id="IPR033469">
    <property type="entry name" value="CYTH-like_dom_sf"/>
</dbReference>
<dbReference type="InterPro" id="IPR008173">
    <property type="entry name" value="Adenylyl_cyclase_CyaB"/>
</dbReference>
<evidence type="ECO:0000313" key="3">
    <source>
        <dbReference type="Proteomes" id="UP000245638"/>
    </source>
</evidence>
<dbReference type="PROSITE" id="PS51707">
    <property type="entry name" value="CYTH"/>
    <property type="match status" value="1"/>
</dbReference>
<dbReference type="PANTHER" id="PTHR21028">
    <property type="entry name" value="SI:CH211-156B7.4"/>
    <property type="match status" value="1"/>
</dbReference>
<dbReference type="NCBIfam" id="TIGR00318">
    <property type="entry name" value="cyaB"/>
    <property type="match status" value="1"/>
</dbReference>